<evidence type="ECO:0000256" key="1">
    <source>
        <dbReference type="SAM" id="SignalP"/>
    </source>
</evidence>
<dbReference type="Proteomes" id="UP000807342">
    <property type="component" value="Unassembled WGS sequence"/>
</dbReference>
<keyword evidence="3" id="KW-1185">Reference proteome</keyword>
<reference evidence="2" key="1">
    <citation type="submission" date="2020-11" db="EMBL/GenBank/DDBJ databases">
        <authorList>
            <consortium name="DOE Joint Genome Institute"/>
            <person name="Ahrendt S."/>
            <person name="Riley R."/>
            <person name="Andreopoulos W."/>
            <person name="Labutti K."/>
            <person name="Pangilinan J."/>
            <person name="Ruiz-Duenas F.J."/>
            <person name="Barrasa J.M."/>
            <person name="Sanchez-Garcia M."/>
            <person name="Camarero S."/>
            <person name="Miyauchi S."/>
            <person name="Serrano A."/>
            <person name="Linde D."/>
            <person name="Babiker R."/>
            <person name="Drula E."/>
            <person name="Ayuso-Fernandez I."/>
            <person name="Pacheco R."/>
            <person name="Padilla G."/>
            <person name="Ferreira P."/>
            <person name="Barriuso J."/>
            <person name="Kellner H."/>
            <person name="Castanera R."/>
            <person name="Alfaro M."/>
            <person name="Ramirez L."/>
            <person name="Pisabarro A.G."/>
            <person name="Kuo A."/>
            <person name="Tritt A."/>
            <person name="Lipzen A."/>
            <person name="He G."/>
            <person name="Yan M."/>
            <person name="Ng V."/>
            <person name="Cullen D."/>
            <person name="Martin F."/>
            <person name="Rosso M.-N."/>
            <person name="Henrissat B."/>
            <person name="Hibbett D."/>
            <person name="Martinez A.T."/>
            <person name="Grigoriev I.V."/>
        </authorList>
    </citation>
    <scope>NUCLEOTIDE SEQUENCE</scope>
    <source>
        <strain evidence="2">MF-IS2</strain>
    </source>
</reference>
<gene>
    <name evidence="2" type="ORF">P691DRAFT_781095</name>
</gene>
<dbReference type="Gene3D" id="3.10.350.10">
    <property type="entry name" value="LysM domain"/>
    <property type="match status" value="1"/>
</dbReference>
<accession>A0A9P5XE10</accession>
<dbReference type="EMBL" id="MU151163">
    <property type="protein sequence ID" value="KAF9448392.1"/>
    <property type="molecule type" value="Genomic_DNA"/>
</dbReference>
<evidence type="ECO:0008006" key="4">
    <source>
        <dbReference type="Google" id="ProtNLM"/>
    </source>
</evidence>
<proteinExistence type="predicted"/>
<sequence length="147" mass="16692">MFSWPRFAFGIPLVAVLVTGAAAQAALSKSCIKTGRKWTNSCDDLARMYEVSNFQLRFFNPWLNDQCDNGDSRDILCLVKKGEDCTQISRVGREDRDCTQWVGFLKPTLEMDVFLANNGMKEEDCYRIHRGQIICTDVNAIPYGHSK</sequence>
<feature type="signal peptide" evidence="1">
    <location>
        <begin position="1"/>
        <end position="23"/>
    </location>
</feature>
<evidence type="ECO:0000313" key="2">
    <source>
        <dbReference type="EMBL" id="KAF9448392.1"/>
    </source>
</evidence>
<keyword evidence="1" id="KW-0732">Signal</keyword>
<evidence type="ECO:0000313" key="3">
    <source>
        <dbReference type="Proteomes" id="UP000807342"/>
    </source>
</evidence>
<comment type="caution">
    <text evidence="2">The sequence shown here is derived from an EMBL/GenBank/DDBJ whole genome shotgun (WGS) entry which is preliminary data.</text>
</comment>
<name>A0A9P5XE10_9AGAR</name>
<dbReference type="InterPro" id="IPR036779">
    <property type="entry name" value="LysM_dom_sf"/>
</dbReference>
<protein>
    <recommendedName>
        <fullName evidence="4">LysM domain-containing protein</fullName>
    </recommendedName>
</protein>
<feature type="chain" id="PRO_5040329810" description="LysM domain-containing protein" evidence="1">
    <location>
        <begin position="24"/>
        <end position="147"/>
    </location>
</feature>
<dbReference type="OrthoDB" id="5985073at2759"/>
<organism evidence="2 3">
    <name type="scientific">Macrolepiota fuliginosa MF-IS2</name>
    <dbReference type="NCBI Taxonomy" id="1400762"/>
    <lineage>
        <taxon>Eukaryota</taxon>
        <taxon>Fungi</taxon>
        <taxon>Dikarya</taxon>
        <taxon>Basidiomycota</taxon>
        <taxon>Agaricomycotina</taxon>
        <taxon>Agaricomycetes</taxon>
        <taxon>Agaricomycetidae</taxon>
        <taxon>Agaricales</taxon>
        <taxon>Agaricineae</taxon>
        <taxon>Agaricaceae</taxon>
        <taxon>Macrolepiota</taxon>
    </lineage>
</organism>
<dbReference type="AlphaFoldDB" id="A0A9P5XE10"/>